<feature type="domain" description="Helix-turn-helix" evidence="3">
    <location>
        <begin position="776"/>
        <end position="833"/>
    </location>
</feature>
<sequence>MSDHFYPTYRRGRAMHVSRDYVTIEGKEYNLSFIIIPATDNGGNGTKWNTFFRRINWTSSVSIPHSFYTLDLGNQGKHVYHPCAPFHLARDEVKDWLIWKKVVVNETTDEVAKLLMFKDGIDAKTLVESDDFKTGISSHIQHDVWATQLANSSKQLVTTQDTIKKAISHGLDNITSVVSKKIQQEFRNQNFRRNNWRDDDYDRQSYRRPDDYSRNQRQAEQPMCQPTIGTPTIAINPAPQQLNQQLAAPQGYWNPAIANQPTGLVYASPQPVQQQPVQQRTQFNNNLVSTGYKPHIYPTVKALNRMLRNQVLINQSHYNISDEEIEALCLGLNFIPSDISPEAKEANSSNLNQGVSKLIRAINISLHFGDNSSTNTRKGRLTKFLPSTWDPPTRSWTQIPAVIDILDNIMSVPNGAEHVGTPQPIIEAIEKLQSETKLHILKADKGRNTVIWEADAYDREATRQLSDITTYTELTLSEYHSHLQRIHCLCETLSENLLANGYITTMEDEAIRSTETRGAYIYFLPKTHKDINKTSLTFPGRPIVATFTSGTYLLDKLITEVTAPLLPRIPGSLIDTSDLVDKLPKQKLPEGTLITTMDVTSLYPNIPWGPGIEAATSFYTSNLEFLQQVAEQNNLLRPPHPALFKRILNTVLCNSIINFKDIRFFHQTKGTAMGCCISVYFANCYMLHLTQPVIERPPGWLITFLRFIDDILIISNHTGPNELPELIKSITTEHIAYTHTQPSQSDNFLDITIHLKASTNTLEISPYTKETASGAYLHPASNHPGHVLSAIPYSQFLRLRRNSSTIDIFKKHARKMMTDFKIMTYDKKLLKRSYNKALCGNPTLTSTTKQTNNDVFRLITTFNKYTNWKHKLYQLKNLYNYILDHYSKNGPFQNWKHIRVLQAKRPAIVFTNGPSINSRFSGQIKKPFNTYPGGTQANMGLTSTQHDTSQPGRSYPSLHSPYTTLEFTNTNQQHARPGPTYQSRLGGPHRRNPTREHQL</sequence>
<feature type="compositionally biased region" description="Polar residues" evidence="1">
    <location>
        <begin position="932"/>
        <end position="952"/>
    </location>
</feature>
<feature type="region of interest" description="Disordered" evidence="1">
    <location>
        <begin position="929"/>
        <end position="999"/>
    </location>
</feature>
<feature type="domain" description="Reverse transcriptase" evidence="2">
    <location>
        <begin position="578"/>
        <end position="730"/>
    </location>
</feature>
<dbReference type="PANTHER" id="PTHR21301:SF10">
    <property type="entry name" value="REVERSE TRANSCRIPTASE DOMAIN-CONTAINING PROTEIN"/>
    <property type="match status" value="1"/>
</dbReference>
<dbReference type="OrthoDB" id="6379939at2759"/>
<dbReference type="Pfam" id="PF00078">
    <property type="entry name" value="RVT_1"/>
    <property type="match status" value="1"/>
</dbReference>
<organism evidence="4 5">
    <name type="scientific">Daphnia magna</name>
    <dbReference type="NCBI Taxonomy" id="35525"/>
    <lineage>
        <taxon>Eukaryota</taxon>
        <taxon>Metazoa</taxon>
        <taxon>Ecdysozoa</taxon>
        <taxon>Arthropoda</taxon>
        <taxon>Crustacea</taxon>
        <taxon>Branchiopoda</taxon>
        <taxon>Diplostraca</taxon>
        <taxon>Cladocera</taxon>
        <taxon>Anomopoda</taxon>
        <taxon>Daphniidae</taxon>
        <taxon>Daphnia</taxon>
    </lineage>
</organism>
<feature type="compositionally biased region" description="Basic and acidic residues" evidence="1">
    <location>
        <begin position="195"/>
        <end position="214"/>
    </location>
</feature>
<comment type="caution">
    <text evidence="4">The sequence shown here is derived from an EMBL/GenBank/DDBJ whole genome shotgun (WGS) entry which is preliminary data.</text>
</comment>
<feature type="non-terminal residue" evidence="4">
    <location>
        <position position="999"/>
    </location>
</feature>
<dbReference type="PANTHER" id="PTHR21301">
    <property type="entry name" value="REVERSE TRANSCRIPTASE"/>
    <property type="match status" value="1"/>
</dbReference>
<evidence type="ECO:0000313" key="4">
    <source>
        <dbReference type="EMBL" id="KZS15439.1"/>
    </source>
</evidence>
<protein>
    <submittedName>
        <fullName evidence="4">Uncharacterized protein</fullName>
    </submittedName>
</protein>
<feature type="region of interest" description="Disordered" evidence="1">
    <location>
        <begin position="193"/>
        <end position="224"/>
    </location>
</feature>
<dbReference type="InterPro" id="IPR043502">
    <property type="entry name" value="DNA/RNA_pol_sf"/>
</dbReference>
<accession>A0A164YNI1</accession>
<dbReference type="Proteomes" id="UP000076858">
    <property type="component" value="Unassembled WGS sequence"/>
</dbReference>
<evidence type="ECO:0000256" key="1">
    <source>
        <dbReference type="SAM" id="MobiDB-lite"/>
    </source>
</evidence>
<name>A0A164YNI1_9CRUS</name>
<feature type="compositionally biased region" description="Polar residues" evidence="1">
    <location>
        <begin position="960"/>
        <end position="974"/>
    </location>
</feature>
<dbReference type="InterPro" id="IPR058912">
    <property type="entry name" value="HTH_animal"/>
</dbReference>
<reference evidence="4 5" key="1">
    <citation type="submission" date="2016-03" db="EMBL/GenBank/DDBJ databases">
        <title>EvidentialGene: Evidence-directed Construction of Genes on Genomes.</title>
        <authorList>
            <person name="Gilbert D.G."/>
            <person name="Choi J.-H."/>
            <person name="Mockaitis K."/>
            <person name="Colbourne J."/>
            <person name="Pfrender M."/>
        </authorList>
    </citation>
    <scope>NUCLEOTIDE SEQUENCE [LARGE SCALE GENOMIC DNA]</scope>
    <source>
        <strain evidence="4 5">Xinb3</strain>
        <tissue evidence="4">Complete organism</tissue>
    </source>
</reference>
<dbReference type="InterPro" id="IPR000477">
    <property type="entry name" value="RT_dom"/>
</dbReference>
<dbReference type="AlphaFoldDB" id="A0A164YNI1"/>
<proteinExistence type="predicted"/>
<dbReference type="EMBL" id="LRGB01000872">
    <property type="protein sequence ID" value="KZS15439.1"/>
    <property type="molecule type" value="Genomic_DNA"/>
</dbReference>
<dbReference type="Pfam" id="PF26215">
    <property type="entry name" value="HTH_animal"/>
    <property type="match status" value="1"/>
</dbReference>
<evidence type="ECO:0000259" key="2">
    <source>
        <dbReference type="Pfam" id="PF00078"/>
    </source>
</evidence>
<evidence type="ECO:0000313" key="5">
    <source>
        <dbReference type="Proteomes" id="UP000076858"/>
    </source>
</evidence>
<dbReference type="SUPFAM" id="SSF56672">
    <property type="entry name" value="DNA/RNA polymerases"/>
    <property type="match status" value="1"/>
</dbReference>
<dbReference type="GO" id="GO:0071897">
    <property type="term" value="P:DNA biosynthetic process"/>
    <property type="evidence" value="ECO:0007669"/>
    <property type="project" value="UniProtKB-ARBA"/>
</dbReference>
<keyword evidence="5" id="KW-1185">Reference proteome</keyword>
<evidence type="ECO:0000259" key="3">
    <source>
        <dbReference type="Pfam" id="PF26215"/>
    </source>
</evidence>
<gene>
    <name evidence="4" type="ORF">APZ42_019102</name>
</gene>